<evidence type="ECO:0000259" key="11">
    <source>
        <dbReference type="Pfam" id="PF02775"/>
    </source>
</evidence>
<evidence type="ECO:0000256" key="6">
    <source>
        <dbReference type="ARBA" id="ARBA00022827"/>
    </source>
</evidence>
<dbReference type="Gene3D" id="3.40.50.1220">
    <property type="entry name" value="TPP-binding domain"/>
    <property type="match status" value="1"/>
</dbReference>
<dbReference type="EC" id="2.2.1.6" evidence="4"/>
<comment type="pathway">
    <text evidence="1">Amino-acid biosynthesis; L-isoleucine biosynthesis; L-isoleucine from 2-oxobutanoate: step 1/4.</text>
</comment>
<dbReference type="PANTHER" id="PTHR18968">
    <property type="entry name" value="THIAMINE PYROPHOSPHATE ENZYMES"/>
    <property type="match status" value="1"/>
</dbReference>
<keyword evidence="8" id="KW-0028">Amino-acid biosynthesis</keyword>
<dbReference type="Pfam" id="PF02776">
    <property type="entry name" value="TPP_enzyme_N"/>
    <property type="match status" value="1"/>
</dbReference>
<dbReference type="GO" id="GO:0000287">
    <property type="term" value="F:magnesium ion binding"/>
    <property type="evidence" value="ECO:0007669"/>
    <property type="project" value="UniProtKB-ARBA"/>
</dbReference>
<dbReference type="InterPro" id="IPR045229">
    <property type="entry name" value="TPP_enz"/>
</dbReference>
<dbReference type="GO" id="GO:0005948">
    <property type="term" value="C:acetolactate synthase complex"/>
    <property type="evidence" value="ECO:0007669"/>
    <property type="project" value="TreeGrafter"/>
</dbReference>
<keyword evidence="14" id="KW-1185">Reference proteome</keyword>
<dbReference type="GO" id="GO:0050660">
    <property type="term" value="F:flavin adenine dinucleotide binding"/>
    <property type="evidence" value="ECO:0007669"/>
    <property type="project" value="TreeGrafter"/>
</dbReference>
<dbReference type="GO" id="GO:0030976">
    <property type="term" value="F:thiamine pyrophosphate binding"/>
    <property type="evidence" value="ECO:0007669"/>
    <property type="project" value="InterPro"/>
</dbReference>
<proteinExistence type="inferred from homology"/>
<evidence type="ECO:0000313" key="13">
    <source>
        <dbReference type="EMBL" id="SFG28515.1"/>
    </source>
</evidence>
<evidence type="ECO:0000256" key="5">
    <source>
        <dbReference type="ARBA" id="ARBA00022630"/>
    </source>
</evidence>
<dbReference type="UniPathway" id="UPA00049">
    <property type="reaction ID" value="UER00059"/>
</dbReference>
<dbReference type="Pfam" id="PF02775">
    <property type="entry name" value="TPP_enzyme_C"/>
    <property type="match status" value="1"/>
</dbReference>
<dbReference type="GO" id="GO:0009099">
    <property type="term" value="P:L-valine biosynthetic process"/>
    <property type="evidence" value="ECO:0007669"/>
    <property type="project" value="UniProtKB-UniPathway"/>
</dbReference>
<dbReference type="RefSeq" id="WP_092284051.1">
    <property type="nucleotide sequence ID" value="NZ_FOPJ01000002.1"/>
</dbReference>
<dbReference type="SUPFAM" id="SSF52467">
    <property type="entry name" value="DHS-like NAD/FAD-binding domain"/>
    <property type="match status" value="1"/>
</dbReference>
<reference evidence="13 14" key="1">
    <citation type="submission" date="2016-10" db="EMBL/GenBank/DDBJ databases">
        <authorList>
            <person name="de Groot N.N."/>
        </authorList>
    </citation>
    <scope>NUCLEOTIDE SEQUENCE [LARGE SCALE GENOMIC DNA]</scope>
    <source>
        <strain>J11</strain>
        <strain evidence="14">PG 39</strain>
    </source>
</reference>
<dbReference type="EMBL" id="FOPJ01000002">
    <property type="protein sequence ID" value="SFG28515.1"/>
    <property type="molecule type" value="Genomic_DNA"/>
</dbReference>
<dbReference type="InterPro" id="IPR011766">
    <property type="entry name" value="TPP_enzyme_TPP-bd"/>
</dbReference>
<dbReference type="Gene3D" id="3.40.50.970">
    <property type="match status" value="2"/>
</dbReference>
<accession>A0A1I2QIU1</accession>
<dbReference type="SUPFAM" id="SSF52518">
    <property type="entry name" value="Thiamin diphosphate-binding fold (THDP-binding)"/>
    <property type="match status" value="2"/>
</dbReference>
<protein>
    <recommendedName>
        <fullName evidence="4">acetolactate synthase</fullName>
        <ecNumber evidence="4">2.2.1.6</ecNumber>
    </recommendedName>
</protein>
<comment type="pathway">
    <text evidence="2">Amino-acid biosynthesis; L-valine biosynthesis; L-valine from pyruvate: step 1/4.</text>
</comment>
<sequence>MLTRPFGNPETSTTHLPHNPPETAFKNPNLSQAIAQIISHECGEVFSLMGNGNVWFIDALETLGHPVVEVRHEVATVASADAYFRASGKLAVATTTYGPGYTNAISALAEASLARIPLIYVVGDAPTSGLRPNDIAQAEMAAACGVPTIYAHPDVVVDRTYEAIELALQSSKPVVLAIPHDVIRAEVPSAQQQRLANPPQVRSPKVPQPQVDEEVIEEIIGARQLLILAGRGARGARKEVTKLAAALGADVATSAPMRGFFGRTPGKVYRSPEEVVTEPLPGDSYRNLGVCGGFAAPSTQAEMRSADVVLVLGAGLNHFTRAFGDSFAPDARIIQVDVQAQPTTEIVSRFIQGGVAEFSHLLYQHVADRAPRRSRAELPQPVYPQPEEFLGDGRLDPRALFSELNEVLPADRVIVTDGGHFMGWPNMYLDVDGPEQTIMVGTAMQAIGLGFPSAVGAAKATASMQPERTVVMVTGDGGGMMGIADAESFIRVARRGVIVVVNDSAYGAEIHQYAVRGADERTMRLPEFDFAGMLRPLGAETMVIRRLADLAAAREWFRGVREGTLVLDCRVSREVVASFISEMGKVASAAAGE</sequence>
<dbReference type="GO" id="GO:0003984">
    <property type="term" value="F:acetolactate synthase activity"/>
    <property type="evidence" value="ECO:0007669"/>
    <property type="project" value="UniProtKB-EC"/>
</dbReference>
<evidence type="ECO:0000313" key="14">
    <source>
        <dbReference type="Proteomes" id="UP000199065"/>
    </source>
</evidence>
<feature type="region of interest" description="Disordered" evidence="10">
    <location>
        <begin position="189"/>
        <end position="208"/>
    </location>
</feature>
<dbReference type="Proteomes" id="UP000199065">
    <property type="component" value="Unassembled WGS sequence"/>
</dbReference>
<evidence type="ECO:0000259" key="12">
    <source>
        <dbReference type="Pfam" id="PF02776"/>
    </source>
</evidence>
<dbReference type="OrthoDB" id="3203527at2"/>
<evidence type="ECO:0000256" key="7">
    <source>
        <dbReference type="ARBA" id="ARBA00023052"/>
    </source>
</evidence>
<evidence type="ECO:0000256" key="1">
    <source>
        <dbReference type="ARBA" id="ARBA00004974"/>
    </source>
</evidence>
<dbReference type="UniPathway" id="UPA00047">
    <property type="reaction ID" value="UER00055"/>
</dbReference>
<feature type="region of interest" description="Disordered" evidence="10">
    <location>
        <begin position="1"/>
        <end position="22"/>
    </location>
</feature>
<evidence type="ECO:0000256" key="10">
    <source>
        <dbReference type="SAM" id="MobiDB-lite"/>
    </source>
</evidence>
<comment type="catalytic activity">
    <reaction evidence="9">
        <text>2 pyruvate + H(+) = (2S)-2-acetolactate + CO2</text>
        <dbReference type="Rhea" id="RHEA:25249"/>
        <dbReference type="ChEBI" id="CHEBI:15361"/>
        <dbReference type="ChEBI" id="CHEBI:15378"/>
        <dbReference type="ChEBI" id="CHEBI:16526"/>
        <dbReference type="ChEBI" id="CHEBI:58476"/>
        <dbReference type="EC" id="2.2.1.6"/>
    </reaction>
</comment>
<dbReference type="STRING" id="185761.SAMN05660282_00490"/>
<dbReference type="CDD" id="cd07035">
    <property type="entry name" value="TPP_PYR_POX_like"/>
    <property type="match status" value="1"/>
</dbReference>
<keyword evidence="8" id="KW-0100">Branched-chain amino acid biosynthesis</keyword>
<dbReference type="InterPro" id="IPR029035">
    <property type="entry name" value="DHS-like_NAD/FAD-binding_dom"/>
</dbReference>
<name>A0A1I2QIU1_9CORY</name>
<keyword evidence="6" id="KW-0274">FAD</keyword>
<evidence type="ECO:0000256" key="4">
    <source>
        <dbReference type="ARBA" id="ARBA00013145"/>
    </source>
</evidence>
<evidence type="ECO:0000256" key="2">
    <source>
        <dbReference type="ARBA" id="ARBA00005025"/>
    </source>
</evidence>
<evidence type="ECO:0000256" key="9">
    <source>
        <dbReference type="ARBA" id="ARBA00048670"/>
    </source>
</evidence>
<keyword evidence="7" id="KW-0786">Thiamine pyrophosphate</keyword>
<evidence type="ECO:0000256" key="3">
    <source>
        <dbReference type="ARBA" id="ARBA00007812"/>
    </source>
</evidence>
<dbReference type="PANTHER" id="PTHR18968:SF13">
    <property type="entry name" value="ACETOLACTATE SYNTHASE CATALYTIC SUBUNIT, MITOCHONDRIAL"/>
    <property type="match status" value="1"/>
</dbReference>
<feature type="domain" description="Thiamine pyrophosphate enzyme N-terminal TPP-binding" evidence="12">
    <location>
        <begin position="30"/>
        <end position="131"/>
    </location>
</feature>
<comment type="similarity">
    <text evidence="3">Belongs to the TPP enzyme family.</text>
</comment>
<dbReference type="AlphaFoldDB" id="A0A1I2QIU1"/>
<feature type="domain" description="Thiamine pyrophosphate enzyme TPP-binding" evidence="11">
    <location>
        <begin position="417"/>
        <end position="567"/>
    </location>
</feature>
<gene>
    <name evidence="13" type="ORF">SAMN05660282_00490</name>
</gene>
<keyword evidence="5" id="KW-0285">Flavoprotein</keyword>
<organism evidence="13 14">
    <name type="scientific">Corynebacterium spheniscorum</name>
    <dbReference type="NCBI Taxonomy" id="185761"/>
    <lineage>
        <taxon>Bacteria</taxon>
        <taxon>Bacillati</taxon>
        <taxon>Actinomycetota</taxon>
        <taxon>Actinomycetes</taxon>
        <taxon>Mycobacteriales</taxon>
        <taxon>Corynebacteriaceae</taxon>
        <taxon>Corynebacterium</taxon>
    </lineage>
</organism>
<dbReference type="InterPro" id="IPR012001">
    <property type="entry name" value="Thiamin_PyroP_enz_TPP-bd_dom"/>
</dbReference>
<evidence type="ECO:0000256" key="8">
    <source>
        <dbReference type="ARBA" id="ARBA00023304"/>
    </source>
</evidence>
<dbReference type="InterPro" id="IPR029061">
    <property type="entry name" value="THDP-binding"/>
</dbReference>
<dbReference type="GO" id="GO:0009097">
    <property type="term" value="P:isoleucine biosynthetic process"/>
    <property type="evidence" value="ECO:0007669"/>
    <property type="project" value="UniProtKB-UniPathway"/>
</dbReference>
<dbReference type="CDD" id="cd00568">
    <property type="entry name" value="TPP_enzymes"/>
    <property type="match status" value="1"/>
</dbReference>